<dbReference type="Proteomes" id="UP000182257">
    <property type="component" value="Unassembled WGS sequence"/>
</dbReference>
<protein>
    <submittedName>
        <fullName evidence="1">Uncharacterized protein</fullName>
    </submittedName>
</protein>
<reference evidence="1 2" key="1">
    <citation type="submission" date="2016-10" db="EMBL/GenBank/DDBJ databases">
        <authorList>
            <person name="de Groot N.N."/>
        </authorList>
    </citation>
    <scope>NUCLEOTIDE SEQUENCE [LARGE SCALE GENOMIC DNA]</scope>
    <source>
        <strain evidence="1 2">D31d</strain>
    </source>
</reference>
<evidence type="ECO:0000313" key="2">
    <source>
        <dbReference type="Proteomes" id="UP000182257"/>
    </source>
</evidence>
<proteinExistence type="predicted"/>
<organism evidence="1 2">
    <name type="scientific">Xylanibacter ruminicola</name>
    <name type="common">Prevotella ruminicola</name>
    <dbReference type="NCBI Taxonomy" id="839"/>
    <lineage>
        <taxon>Bacteria</taxon>
        <taxon>Pseudomonadati</taxon>
        <taxon>Bacteroidota</taxon>
        <taxon>Bacteroidia</taxon>
        <taxon>Bacteroidales</taxon>
        <taxon>Prevotellaceae</taxon>
        <taxon>Xylanibacter</taxon>
    </lineage>
</organism>
<name>A0A1H4A0Q2_XYLRU</name>
<evidence type="ECO:0000313" key="1">
    <source>
        <dbReference type="EMBL" id="SEA29054.1"/>
    </source>
</evidence>
<dbReference type="EMBL" id="FNRF01000002">
    <property type="protein sequence ID" value="SEA29054.1"/>
    <property type="molecule type" value="Genomic_DNA"/>
</dbReference>
<sequence>MALCLVFGLETWAQDERNARVVVGMNNLTYTVKKTKTLEKVLDVLLTGEVSKDQSKYQDAVRAAILKGISQSHRMSAIDGQLSAQEAALPGARYVDATVSTLSTTSKTETEYIDKEKKKTRTKTYYKALIGITMQFKSAKTDEILASPTFNVTETDLSWIETEDGAMLKALDRLSYYVNRYCNRWLPLRANVLEGARDKKDKQKEVYIDLGSAEGAYKGLHMGVYTVKTVAGKEAKKQIGKLKIEEVQGDDISLCKVQSGGRDIKSALDNGDTLVIETTD</sequence>
<gene>
    <name evidence="1" type="ORF">SAMN05216462_0989</name>
</gene>
<accession>A0A1H4A0Q2</accession>
<dbReference type="AlphaFoldDB" id="A0A1H4A0Q2"/>